<proteinExistence type="predicted"/>
<reference evidence="1" key="1">
    <citation type="submission" date="2021-06" db="EMBL/GenBank/DDBJ databases">
        <authorList>
            <person name="Kallberg Y."/>
            <person name="Tangrot J."/>
            <person name="Rosling A."/>
        </authorList>
    </citation>
    <scope>NUCLEOTIDE SEQUENCE</scope>
    <source>
        <strain evidence="1">MA461A</strain>
    </source>
</reference>
<dbReference type="Proteomes" id="UP000789920">
    <property type="component" value="Unassembled WGS sequence"/>
</dbReference>
<feature type="non-terminal residue" evidence="1">
    <location>
        <position position="1"/>
    </location>
</feature>
<keyword evidence="2" id="KW-1185">Reference proteome</keyword>
<gene>
    <name evidence="1" type="ORF">RPERSI_LOCUS23861</name>
</gene>
<sequence>ANEVLSAMAALAFCLLCLSCSLQELHLANVTVLFPRCFVNSTADLVFLQREQNLLSSVLTMIFWLTAKIVDCGIEMPHYIAAMLFRNSAIFAVNYYTTGIIFSKTHDGH</sequence>
<accession>A0ACA9RVV7</accession>
<feature type="non-terminal residue" evidence="1">
    <location>
        <position position="109"/>
    </location>
</feature>
<name>A0ACA9RVV7_9GLOM</name>
<protein>
    <submittedName>
        <fullName evidence="1">91_t:CDS:1</fullName>
    </submittedName>
</protein>
<dbReference type="EMBL" id="CAJVQC010075454">
    <property type="protein sequence ID" value="CAG8813870.1"/>
    <property type="molecule type" value="Genomic_DNA"/>
</dbReference>
<organism evidence="1 2">
    <name type="scientific">Racocetra persica</name>
    <dbReference type="NCBI Taxonomy" id="160502"/>
    <lineage>
        <taxon>Eukaryota</taxon>
        <taxon>Fungi</taxon>
        <taxon>Fungi incertae sedis</taxon>
        <taxon>Mucoromycota</taxon>
        <taxon>Glomeromycotina</taxon>
        <taxon>Glomeromycetes</taxon>
        <taxon>Diversisporales</taxon>
        <taxon>Gigasporaceae</taxon>
        <taxon>Racocetra</taxon>
    </lineage>
</organism>
<evidence type="ECO:0000313" key="1">
    <source>
        <dbReference type="EMBL" id="CAG8813870.1"/>
    </source>
</evidence>
<evidence type="ECO:0000313" key="2">
    <source>
        <dbReference type="Proteomes" id="UP000789920"/>
    </source>
</evidence>
<comment type="caution">
    <text evidence="1">The sequence shown here is derived from an EMBL/GenBank/DDBJ whole genome shotgun (WGS) entry which is preliminary data.</text>
</comment>